<dbReference type="RefSeq" id="WP_320182559.1">
    <property type="nucleotide sequence ID" value="NZ_CP138332.1"/>
</dbReference>
<dbReference type="EMBL" id="JBHUPB010000004">
    <property type="protein sequence ID" value="MFD2966860.1"/>
    <property type="molecule type" value="Genomic_DNA"/>
</dbReference>
<reference evidence="3" key="1">
    <citation type="journal article" date="2019" name="Int. J. Syst. Evol. Microbiol.">
        <title>The Global Catalogue of Microorganisms (GCM) 10K type strain sequencing project: providing services to taxonomists for standard genome sequencing and annotation.</title>
        <authorList>
            <consortium name="The Broad Institute Genomics Platform"/>
            <consortium name="The Broad Institute Genome Sequencing Center for Infectious Disease"/>
            <person name="Wu L."/>
            <person name="Ma J."/>
        </authorList>
    </citation>
    <scope>NUCLEOTIDE SEQUENCE [LARGE SCALE GENOMIC DNA]</scope>
    <source>
        <strain evidence="3">KCTC 22814</strain>
    </source>
</reference>
<protein>
    <submittedName>
        <fullName evidence="2">Uncharacterized protein</fullName>
    </submittedName>
</protein>
<keyword evidence="3" id="KW-1185">Reference proteome</keyword>
<feature type="transmembrane region" description="Helical" evidence="1">
    <location>
        <begin position="231"/>
        <end position="250"/>
    </location>
</feature>
<accession>A0ABW6BDT5</accession>
<keyword evidence="1" id="KW-0472">Membrane</keyword>
<feature type="transmembrane region" description="Helical" evidence="1">
    <location>
        <begin position="6"/>
        <end position="29"/>
    </location>
</feature>
<evidence type="ECO:0000256" key="1">
    <source>
        <dbReference type="SAM" id="Phobius"/>
    </source>
</evidence>
<feature type="transmembrane region" description="Helical" evidence="1">
    <location>
        <begin position="197"/>
        <end position="219"/>
    </location>
</feature>
<keyword evidence="1" id="KW-0812">Transmembrane</keyword>
<proteinExistence type="predicted"/>
<dbReference type="Proteomes" id="UP001597525">
    <property type="component" value="Unassembled WGS sequence"/>
</dbReference>
<evidence type="ECO:0000313" key="3">
    <source>
        <dbReference type="Proteomes" id="UP001597525"/>
    </source>
</evidence>
<name>A0ABW6BDT5_9SPHI</name>
<organism evidence="2 3">
    <name type="scientific">Sphingobacterium bambusae</name>
    <dbReference type="NCBI Taxonomy" id="662858"/>
    <lineage>
        <taxon>Bacteria</taxon>
        <taxon>Pseudomonadati</taxon>
        <taxon>Bacteroidota</taxon>
        <taxon>Sphingobacteriia</taxon>
        <taxon>Sphingobacteriales</taxon>
        <taxon>Sphingobacteriaceae</taxon>
        <taxon>Sphingobacterium</taxon>
    </lineage>
</organism>
<comment type="caution">
    <text evidence="2">The sequence shown here is derived from an EMBL/GenBank/DDBJ whole genome shotgun (WGS) entry which is preliminary data.</text>
</comment>
<feature type="transmembrane region" description="Helical" evidence="1">
    <location>
        <begin position="41"/>
        <end position="64"/>
    </location>
</feature>
<gene>
    <name evidence="2" type="ORF">ACFS7Y_05655</name>
</gene>
<evidence type="ECO:0000313" key="2">
    <source>
        <dbReference type="EMBL" id="MFD2966860.1"/>
    </source>
</evidence>
<feature type="transmembrane region" description="Helical" evidence="1">
    <location>
        <begin position="157"/>
        <end position="176"/>
    </location>
</feature>
<sequence length="264" mass="30953">MMENALRNLAITLALTGVLLCIIGVGMRLIKLRKHNRKAEVLICVAAAALLWHALVYVLIYTGLIREVPNLYNKGIPFYYLIGPATYFATQFTLFPNSKYPKFWWLHLLPFFFGVIDVIPYAIAPLVEKKALLENVVQDMKMGVLHQFGYINQKWHYILRFFLAFVYLMAQWRLIYVHDHRFSALAPSIKSYMIWYACFYSLHLLMQTSLVLSLLFNQLQSSFIMRDIDQLIWVSLFYFVFSLWIFLSALSKPLGYYVYKNVQA</sequence>
<feature type="transmembrane region" description="Helical" evidence="1">
    <location>
        <begin position="76"/>
        <end position="96"/>
    </location>
</feature>
<keyword evidence="1" id="KW-1133">Transmembrane helix</keyword>
<feature type="transmembrane region" description="Helical" evidence="1">
    <location>
        <begin position="103"/>
        <end position="123"/>
    </location>
</feature>